<keyword evidence="3" id="KW-0378">Hydrolase</keyword>
<dbReference type="AlphaFoldDB" id="A0A1E3PTJ9"/>
<proteinExistence type="predicted"/>
<feature type="compositionally biased region" description="Basic and acidic residues" evidence="1">
    <location>
        <begin position="237"/>
        <end position="248"/>
    </location>
</feature>
<dbReference type="InterPro" id="IPR014729">
    <property type="entry name" value="Rossmann-like_a/b/a_fold"/>
</dbReference>
<accession>A0A1E3PTJ9</accession>
<feature type="compositionally biased region" description="Polar residues" evidence="1">
    <location>
        <begin position="252"/>
        <end position="266"/>
    </location>
</feature>
<feature type="region of interest" description="Disordered" evidence="1">
    <location>
        <begin position="228"/>
        <end position="310"/>
    </location>
</feature>
<dbReference type="PRINTS" id="PR01438">
    <property type="entry name" value="UNVRSLSTRESS"/>
</dbReference>
<dbReference type="GO" id="GO:0016787">
    <property type="term" value="F:hydrolase activity"/>
    <property type="evidence" value="ECO:0007669"/>
    <property type="project" value="UniProtKB-KW"/>
</dbReference>
<dbReference type="InterPro" id="IPR006016">
    <property type="entry name" value="UspA"/>
</dbReference>
<feature type="domain" description="UspA" evidence="2">
    <location>
        <begin position="86"/>
        <end position="226"/>
    </location>
</feature>
<dbReference type="InterPro" id="IPR006015">
    <property type="entry name" value="Universal_stress_UspA"/>
</dbReference>
<dbReference type="PANTHER" id="PTHR47815">
    <property type="entry name" value="UNIVERSAL STRESS PROTEIN A FAMILY PROTEIN C25B2.10"/>
    <property type="match status" value="1"/>
</dbReference>
<dbReference type="PANTHER" id="PTHR47815:SF1">
    <property type="entry name" value="UNIVERSAL STRESS PROTEIN A FAMILY PROTEIN C25B2.10"/>
    <property type="match status" value="1"/>
</dbReference>
<dbReference type="Gene3D" id="3.40.50.620">
    <property type="entry name" value="HUPs"/>
    <property type="match status" value="1"/>
</dbReference>
<keyword evidence="4" id="KW-1185">Reference proteome</keyword>
<gene>
    <name evidence="3" type="ORF">NADFUDRAFT_81284</name>
</gene>
<sequence length="319" mass="35798">MSSLQSISSSSFSTDYSNDLLSVPSAVPSVVSSTSSLSPHSKSRDSSLEPYRSRVSFDTFENKDASDFTLTLRQRHKDYNYNRLSRTFLCGTDANSYSDMALEWLIENLVEDGDEIICLRVIDPNSSSRLSGTDSKYHEKIYKDEAEKFLDHIVSRNTENKKISIVLEFSIGKVQDRIQEMIQMYEPAILIVGTKGRPTDGFKGLLPGSVSKYCLQHSPVPVIVVRPTHKRQRNKDKRASDPTRRSYKDILAQSTDPSSNVKTVGKSSHRLLSPTRPTSLIPSRLRSPSPSGLKSRSSSRNREDSSILGIPLRPFRSFN</sequence>
<organism evidence="3 4">
    <name type="scientific">Nadsonia fulvescens var. elongata DSM 6958</name>
    <dbReference type="NCBI Taxonomy" id="857566"/>
    <lineage>
        <taxon>Eukaryota</taxon>
        <taxon>Fungi</taxon>
        <taxon>Dikarya</taxon>
        <taxon>Ascomycota</taxon>
        <taxon>Saccharomycotina</taxon>
        <taxon>Dipodascomycetes</taxon>
        <taxon>Dipodascales</taxon>
        <taxon>Dipodascales incertae sedis</taxon>
        <taxon>Nadsonia</taxon>
    </lineage>
</organism>
<feature type="compositionally biased region" description="Low complexity" evidence="1">
    <location>
        <begin position="276"/>
        <end position="298"/>
    </location>
</feature>
<reference evidence="3 4" key="1">
    <citation type="journal article" date="2016" name="Proc. Natl. Acad. Sci. U.S.A.">
        <title>Comparative genomics of biotechnologically important yeasts.</title>
        <authorList>
            <person name="Riley R."/>
            <person name="Haridas S."/>
            <person name="Wolfe K.H."/>
            <person name="Lopes M.R."/>
            <person name="Hittinger C.T."/>
            <person name="Goeker M."/>
            <person name="Salamov A.A."/>
            <person name="Wisecaver J.H."/>
            <person name="Long T.M."/>
            <person name="Calvey C.H."/>
            <person name="Aerts A.L."/>
            <person name="Barry K.W."/>
            <person name="Choi C."/>
            <person name="Clum A."/>
            <person name="Coughlan A.Y."/>
            <person name="Deshpande S."/>
            <person name="Douglass A.P."/>
            <person name="Hanson S.J."/>
            <person name="Klenk H.-P."/>
            <person name="LaButti K.M."/>
            <person name="Lapidus A."/>
            <person name="Lindquist E.A."/>
            <person name="Lipzen A.M."/>
            <person name="Meier-Kolthoff J.P."/>
            <person name="Ohm R.A."/>
            <person name="Otillar R.P."/>
            <person name="Pangilinan J.L."/>
            <person name="Peng Y."/>
            <person name="Rokas A."/>
            <person name="Rosa C.A."/>
            <person name="Scheuner C."/>
            <person name="Sibirny A.A."/>
            <person name="Slot J.C."/>
            <person name="Stielow J.B."/>
            <person name="Sun H."/>
            <person name="Kurtzman C.P."/>
            <person name="Blackwell M."/>
            <person name="Grigoriev I.V."/>
            <person name="Jeffries T.W."/>
        </authorList>
    </citation>
    <scope>NUCLEOTIDE SEQUENCE [LARGE SCALE GENOMIC DNA]</scope>
    <source>
        <strain evidence="3 4">DSM 6958</strain>
    </source>
</reference>
<dbReference type="SUPFAM" id="SSF52402">
    <property type="entry name" value="Adenine nucleotide alpha hydrolases-like"/>
    <property type="match status" value="1"/>
</dbReference>
<evidence type="ECO:0000259" key="2">
    <source>
        <dbReference type="Pfam" id="PF00582"/>
    </source>
</evidence>
<evidence type="ECO:0000313" key="4">
    <source>
        <dbReference type="Proteomes" id="UP000095009"/>
    </source>
</evidence>
<name>A0A1E3PTJ9_9ASCO</name>
<evidence type="ECO:0000313" key="3">
    <source>
        <dbReference type="EMBL" id="ODQ68262.1"/>
    </source>
</evidence>
<evidence type="ECO:0000256" key="1">
    <source>
        <dbReference type="SAM" id="MobiDB-lite"/>
    </source>
</evidence>
<dbReference type="STRING" id="857566.A0A1E3PTJ9"/>
<dbReference type="CDD" id="cd23659">
    <property type="entry name" value="USP_At3g01520-like"/>
    <property type="match status" value="1"/>
</dbReference>
<dbReference type="OrthoDB" id="843225at2759"/>
<dbReference type="Proteomes" id="UP000095009">
    <property type="component" value="Unassembled WGS sequence"/>
</dbReference>
<protein>
    <submittedName>
        <fullName evidence="3">Adenine nucleotide alpha hydrolases-like protein</fullName>
    </submittedName>
</protein>
<dbReference type="EMBL" id="KV454406">
    <property type="protein sequence ID" value="ODQ68262.1"/>
    <property type="molecule type" value="Genomic_DNA"/>
</dbReference>
<dbReference type="Pfam" id="PF00582">
    <property type="entry name" value="Usp"/>
    <property type="match status" value="1"/>
</dbReference>